<evidence type="ECO:0000313" key="3">
    <source>
        <dbReference type="Proteomes" id="UP000596660"/>
    </source>
</evidence>
<evidence type="ECO:0000313" key="2">
    <source>
        <dbReference type="EnsemblPlants" id="AUR62028985-RA:cds"/>
    </source>
</evidence>
<feature type="compositionally biased region" description="Low complexity" evidence="1">
    <location>
        <begin position="29"/>
        <end position="39"/>
    </location>
</feature>
<organism evidence="2 3">
    <name type="scientific">Chenopodium quinoa</name>
    <name type="common">Quinoa</name>
    <dbReference type="NCBI Taxonomy" id="63459"/>
    <lineage>
        <taxon>Eukaryota</taxon>
        <taxon>Viridiplantae</taxon>
        <taxon>Streptophyta</taxon>
        <taxon>Embryophyta</taxon>
        <taxon>Tracheophyta</taxon>
        <taxon>Spermatophyta</taxon>
        <taxon>Magnoliopsida</taxon>
        <taxon>eudicotyledons</taxon>
        <taxon>Gunneridae</taxon>
        <taxon>Pentapetalae</taxon>
        <taxon>Caryophyllales</taxon>
        <taxon>Chenopodiaceae</taxon>
        <taxon>Chenopodioideae</taxon>
        <taxon>Atripliceae</taxon>
        <taxon>Chenopodium</taxon>
    </lineage>
</organism>
<proteinExistence type="predicted"/>
<dbReference type="AlphaFoldDB" id="A0A803MG83"/>
<dbReference type="PANTHER" id="PTHR47718">
    <property type="entry name" value="OS01G0519700 PROTEIN"/>
    <property type="match status" value="1"/>
</dbReference>
<reference evidence="2" key="2">
    <citation type="submission" date="2021-03" db="UniProtKB">
        <authorList>
            <consortium name="EnsemblPlants"/>
        </authorList>
    </citation>
    <scope>IDENTIFICATION</scope>
</reference>
<name>A0A803MG83_CHEQI</name>
<dbReference type="EnsemblPlants" id="AUR62028985-RA">
    <property type="protein sequence ID" value="AUR62028985-RA:cds"/>
    <property type="gene ID" value="AUR62028985"/>
</dbReference>
<dbReference type="Gramene" id="AUR62028985-RA">
    <property type="protein sequence ID" value="AUR62028985-RA:cds"/>
    <property type="gene ID" value="AUR62028985"/>
</dbReference>
<accession>A0A803MG83</accession>
<keyword evidence="3" id="KW-1185">Reference proteome</keyword>
<feature type="region of interest" description="Disordered" evidence="1">
    <location>
        <begin position="29"/>
        <end position="55"/>
    </location>
</feature>
<evidence type="ECO:0008006" key="4">
    <source>
        <dbReference type="Google" id="ProtNLM"/>
    </source>
</evidence>
<evidence type="ECO:0000256" key="1">
    <source>
        <dbReference type="SAM" id="MobiDB-lite"/>
    </source>
</evidence>
<dbReference type="PANTHER" id="PTHR47718:SF13">
    <property type="entry name" value="OS09G0290500 PROTEIN"/>
    <property type="match status" value="1"/>
</dbReference>
<dbReference type="Proteomes" id="UP000596660">
    <property type="component" value="Unplaced"/>
</dbReference>
<reference evidence="2" key="1">
    <citation type="journal article" date="2017" name="Nature">
        <title>The genome of Chenopodium quinoa.</title>
        <authorList>
            <person name="Jarvis D.E."/>
            <person name="Ho Y.S."/>
            <person name="Lightfoot D.J."/>
            <person name="Schmoeckel S.M."/>
            <person name="Li B."/>
            <person name="Borm T.J.A."/>
            <person name="Ohyanagi H."/>
            <person name="Mineta K."/>
            <person name="Michell C.T."/>
            <person name="Saber N."/>
            <person name="Kharbatia N.M."/>
            <person name="Rupper R.R."/>
            <person name="Sharp A.R."/>
            <person name="Dally N."/>
            <person name="Boughton B.A."/>
            <person name="Woo Y.H."/>
            <person name="Gao G."/>
            <person name="Schijlen E.G.W.M."/>
            <person name="Guo X."/>
            <person name="Momin A.A."/>
            <person name="Negrao S."/>
            <person name="Al-Babili S."/>
            <person name="Gehring C."/>
            <person name="Roessner U."/>
            <person name="Jung C."/>
            <person name="Murphy K."/>
            <person name="Arold S.T."/>
            <person name="Gojobori T."/>
            <person name="van der Linden C.G."/>
            <person name="van Loo E.N."/>
            <person name="Jellen E.N."/>
            <person name="Maughan P.J."/>
            <person name="Tester M."/>
        </authorList>
    </citation>
    <scope>NUCLEOTIDE SEQUENCE [LARGE SCALE GENOMIC DNA]</scope>
    <source>
        <strain evidence="2">cv. PI 614886</strain>
    </source>
</reference>
<protein>
    <recommendedName>
        <fullName evidence="4">Protein FAR1-RELATED SEQUENCE</fullName>
    </recommendedName>
</protein>
<sequence length="447" mass="51420">MKQKKNQLCHSILINEEVEVNNNMGNEEVEVNNNMGNINQDDSENRSNEEEQPNPTLVVVNIVRQRTIFGGDVDAVQEHLGKMLEANSDFYSAIQTYKEGKLVNAFWADARSRLQYKDFGDIVSFNTTFLCNRNLGKLEKFKEIQIDLKTVVHDSLSVEEFEDARKEMFEQSYKKKVEDEKELNFLSHSKPCGYDNTILAESVFSKAYTNKKFLEVRDEVIGLKHTYVLRTGNDGTKVMYDAEEKIPIPVWKARRKMFKVSMDKEKEPEDEDEEDDPLDNGMFGNQYYGVDPQHHTGNFSSVYGGLVHYGSFDSRGIYQHNPYGGLNQSPRGKVFSQPGTTMDLRSFGRGVPRQVTMNSQNSSQQLNVNPHIHPMFLSWITVYYIRFESVVTGATSIFTYERKNFNKVLSITSTPMEVMYVMKTNHGHGGMRYDTSGYYEQATRQEL</sequence>